<feature type="binding site" evidence="9">
    <location>
        <position position="553"/>
    </location>
    <ligand>
        <name>ATP</name>
        <dbReference type="ChEBI" id="CHEBI:30616"/>
    </ligand>
</feature>
<dbReference type="FunFam" id="3.40.50.620:FF:000382">
    <property type="entry name" value="Valine--tRNA ligase"/>
    <property type="match status" value="1"/>
</dbReference>
<dbReference type="GO" id="GO:0005829">
    <property type="term" value="C:cytosol"/>
    <property type="evidence" value="ECO:0007669"/>
    <property type="project" value="TreeGrafter"/>
</dbReference>
<dbReference type="InterPro" id="IPR002300">
    <property type="entry name" value="aa-tRNA-synth_Ia"/>
</dbReference>
<dbReference type="InterPro" id="IPR009080">
    <property type="entry name" value="tRNAsynth_Ia_anticodon-bd"/>
</dbReference>
<dbReference type="NCBIfam" id="TIGR00422">
    <property type="entry name" value="valS"/>
    <property type="match status" value="1"/>
</dbReference>
<keyword evidence="3 9" id="KW-0547">Nucleotide-binding</keyword>
<dbReference type="NCBIfam" id="NF004349">
    <property type="entry name" value="PRK05729.1"/>
    <property type="match status" value="1"/>
</dbReference>
<dbReference type="Gene3D" id="1.10.730.10">
    <property type="entry name" value="Isoleucyl-tRNA Synthetase, Domain 1"/>
    <property type="match status" value="1"/>
</dbReference>
<feature type="short sequence motif" description="'KMSKS' region" evidence="9">
    <location>
        <begin position="550"/>
        <end position="554"/>
    </location>
</feature>
<dbReference type="InterPro" id="IPR037118">
    <property type="entry name" value="Val-tRNA_synth_C_sf"/>
</dbReference>
<keyword evidence="14" id="KW-1185">Reference proteome</keyword>
<dbReference type="Gene3D" id="1.10.287.380">
    <property type="entry name" value="Valyl-tRNA synthetase, C-terminal domain"/>
    <property type="match status" value="1"/>
</dbReference>
<evidence type="ECO:0000256" key="6">
    <source>
        <dbReference type="ARBA" id="ARBA00023054"/>
    </source>
</evidence>
<evidence type="ECO:0000259" key="10">
    <source>
        <dbReference type="Pfam" id="PF00133"/>
    </source>
</evidence>
<evidence type="ECO:0000259" key="11">
    <source>
        <dbReference type="Pfam" id="PF08264"/>
    </source>
</evidence>
<dbReference type="Proteomes" id="UP000256424">
    <property type="component" value="Unassembled WGS sequence"/>
</dbReference>
<feature type="domain" description="Valyl-tRNA synthetase tRNA-binding arm" evidence="12">
    <location>
        <begin position="854"/>
        <end position="911"/>
    </location>
</feature>
<accession>A0A3D8J5Z6</accession>
<dbReference type="InterPro" id="IPR009008">
    <property type="entry name" value="Val/Leu/Ile-tRNA-synth_edit"/>
</dbReference>
<dbReference type="GO" id="GO:0005524">
    <property type="term" value="F:ATP binding"/>
    <property type="evidence" value="ECO:0007669"/>
    <property type="project" value="UniProtKB-UniRule"/>
</dbReference>
<evidence type="ECO:0000256" key="4">
    <source>
        <dbReference type="ARBA" id="ARBA00022840"/>
    </source>
</evidence>
<dbReference type="PRINTS" id="PR00986">
    <property type="entry name" value="TRNASYNTHVAL"/>
</dbReference>
<dbReference type="SUPFAM" id="SSF50677">
    <property type="entry name" value="ValRS/IleRS/LeuRS editing domain"/>
    <property type="match status" value="1"/>
</dbReference>
<feature type="short sequence motif" description="'HIGH' region" evidence="9">
    <location>
        <begin position="61"/>
        <end position="71"/>
    </location>
</feature>
<comment type="subcellular location">
    <subcellularLocation>
        <location evidence="9">Cytoplasm</location>
    </subcellularLocation>
</comment>
<evidence type="ECO:0000256" key="7">
    <source>
        <dbReference type="ARBA" id="ARBA00023146"/>
    </source>
</evidence>
<dbReference type="GO" id="GO:0006438">
    <property type="term" value="P:valyl-tRNA aminoacylation"/>
    <property type="evidence" value="ECO:0007669"/>
    <property type="project" value="UniProtKB-UniRule"/>
</dbReference>
<dbReference type="Gene3D" id="3.90.740.10">
    <property type="entry name" value="Valyl/Leucyl/Isoleucyl-tRNA synthetase, editing domain"/>
    <property type="match status" value="1"/>
</dbReference>
<keyword evidence="6 9" id="KW-0175">Coiled coil</keyword>
<dbReference type="CDD" id="cd07962">
    <property type="entry name" value="Anticodon_Ia_Val"/>
    <property type="match status" value="1"/>
</dbReference>
<reference evidence="13 14" key="1">
    <citation type="submission" date="2018-04" db="EMBL/GenBank/DDBJ databases">
        <title>Novel Campyloabacter and Helicobacter Species and Strains.</title>
        <authorList>
            <person name="Mannion A.J."/>
            <person name="Shen Z."/>
            <person name="Fox J.G."/>
        </authorList>
    </citation>
    <scope>NUCLEOTIDE SEQUENCE [LARGE SCALE GENOMIC DNA]</scope>
    <source>
        <strain evidence="13 14">MIT 97-5075</strain>
    </source>
</reference>
<comment type="caution">
    <text evidence="13">The sequence shown here is derived from an EMBL/GenBank/DDBJ whole genome shotgun (WGS) entry which is preliminary data.</text>
</comment>
<dbReference type="Gene3D" id="3.40.50.620">
    <property type="entry name" value="HUPs"/>
    <property type="match status" value="2"/>
</dbReference>
<dbReference type="PROSITE" id="PS00178">
    <property type="entry name" value="AA_TRNA_LIGASE_I"/>
    <property type="match status" value="1"/>
</dbReference>
<comment type="catalytic activity">
    <reaction evidence="8 9">
        <text>tRNA(Val) + L-valine + ATP = L-valyl-tRNA(Val) + AMP + diphosphate</text>
        <dbReference type="Rhea" id="RHEA:10704"/>
        <dbReference type="Rhea" id="RHEA-COMP:9672"/>
        <dbReference type="Rhea" id="RHEA-COMP:9708"/>
        <dbReference type="ChEBI" id="CHEBI:30616"/>
        <dbReference type="ChEBI" id="CHEBI:33019"/>
        <dbReference type="ChEBI" id="CHEBI:57762"/>
        <dbReference type="ChEBI" id="CHEBI:78442"/>
        <dbReference type="ChEBI" id="CHEBI:78537"/>
        <dbReference type="ChEBI" id="CHEBI:456215"/>
        <dbReference type="EC" id="6.1.1.9"/>
    </reaction>
</comment>
<dbReference type="InterPro" id="IPR033705">
    <property type="entry name" value="Anticodon_Ia_Val"/>
</dbReference>
<dbReference type="Pfam" id="PF10458">
    <property type="entry name" value="Val_tRNA-synt_C"/>
    <property type="match status" value="1"/>
</dbReference>
<protein>
    <recommendedName>
        <fullName evidence="9">Valine--tRNA ligase</fullName>
        <ecNumber evidence="9">6.1.1.9</ecNumber>
    </recommendedName>
    <alternativeName>
        <fullName evidence="9">Valyl-tRNA synthetase</fullName>
        <shortName evidence="9">ValRS</shortName>
    </alternativeName>
</protein>
<evidence type="ECO:0000256" key="2">
    <source>
        <dbReference type="ARBA" id="ARBA00022598"/>
    </source>
</evidence>
<feature type="coiled-coil region" evidence="9">
    <location>
        <begin position="848"/>
        <end position="921"/>
    </location>
</feature>
<feature type="domain" description="Aminoacyl-tRNA synthetase class Ia" evidence="10">
    <location>
        <begin position="47"/>
        <end position="590"/>
    </location>
</feature>
<keyword evidence="1 9" id="KW-0963">Cytoplasm</keyword>
<comment type="domain">
    <text evidence="9">ValRS has two distinct active sites: one for aminoacylation and one for editing. The misactivated threonine is translocated from the active site to the editing site.</text>
</comment>
<dbReference type="CDD" id="cd00817">
    <property type="entry name" value="ValRS_core"/>
    <property type="match status" value="1"/>
</dbReference>
<dbReference type="SUPFAM" id="SSF52374">
    <property type="entry name" value="Nucleotidylyl transferase"/>
    <property type="match status" value="1"/>
</dbReference>
<comment type="subunit">
    <text evidence="9">Monomer.</text>
</comment>
<dbReference type="PANTHER" id="PTHR11946">
    <property type="entry name" value="VALYL-TRNA SYNTHETASES"/>
    <property type="match status" value="1"/>
</dbReference>
<gene>
    <name evidence="9" type="primary">valS</name>
    <name evidence="13" type="ORF">CQA66_03325</name>
</gene>
<dbReference type="OrthoDB" id="9810365at2"/>
<dbReference type="FunFam" id="3.90.740.10:FF:000005">
    <property type="entry name" value="Valine--tRNA ligase, mitochondrial"/>
    <property type="match status" value="1"/>
</dbReference>
<dbReference type="InterPro" id="IPR013155">
    <property type="entry name" value="M/V/L/I-tRNA-synth_anticd-bd"/>
</dbReference>
<dbReference type="AlphaFoldDB" id="A0A3D8J5Z6"/>
<dbReference type="InterPro" id="IPR014729">
    <property type="entry name" value="Rossmann-like_a/b/a_fold"/>
</dbReference>
<evidence type="ECO:0000256" key="3">
    <source>
        <dbReference type="ARBA" id="ARBA00022741"/>
    </source>
</evidence>
<comment type="similarity">
    <text evidence="9">Belongs to the class-I aminoacyl-tRNA synthetase family. ValS type 1 subfamily.</text>
</comment>
<dbReference type="Pfam" id="PF08264">
    <property type="entry name" value="Anticodon_1"/>
    <property type="match status" value="1"/>
</dbReference>
<name>A0A3D8J5Z6_9HELI</name>
<sequence>MSDKSLFTTDWESLIYRECEKRGYFETNGNKALQQTKQARNTLKAQDSISSNTFCIMMPPPNVTGVLHIGHALTFTLQDIIVRYKRMDGFEVLWQPGLDHAGIATQNIVEKQLLAQGIKKEDIGREEFIKKVWEWKQQSGGKILEQMRAMGFSPAFKRTRFTMDKGLANAVRQTFSAWYQKGAIYRGERMINWCTHDGALSDIEVEYQDNVGKLYYLRYFLADSHDSYIVVATTRPETYFGDSALMVHPEDSRYKHLIGKKVRLPLMNTEIPIIADSIVDTEFGTGAVKVTPAHDMNDYEVGLRHGLAQIVVFDTKGILNAQCGEFEGLERLQAREKIIEKLQQEGFIEKVEEYHNKLGICYRCGNVIEPYISKQWFVKAEIAKGAMERVAKSEARFYPAQWKNNYDAWMRDLRDWCISRQLWWGHRIPIFYCECGNEFINQDSESATAVCPKCGSTKTEQDSDVLDTWFSSALWSHSTLGFGNGDFGKGELWHEEDLEKFHPNSLLITGFDILFFWVARMLLAADSNMQQIAFKDIYLHALVLDSKGQKMSKSKGNIIDPLELCKKYNPDIVRFSLAFLCIQGRDIRLSEKQLEITRNFTNKIINAMKFLQLYAEQLNPHYAFIQRDSLNDYQSPLGIYMKSRLNFAILESRNALDSYRFDSYASILYRFLWNEFCDIGIEYAKADKQSVFELASILIESMKLLHPLMPFLSEYVFHTLLGRDIANGLGEHNSIMIESFPYESKRAIGYEQAFEIIADCITTIRRMRITLDIANQELESVFIQPHKNFKQNNDDKIQGKELLSSQISLQELGLRFITKLAKIKRVFLVDYKPEKCIADIGNYAQIFIESKKLDLKGIQARLAQQEAKIEKEVAKLQSILSNENFLRNAPQEVVENNQNALRELEQKRNAILREKNVLLQQL</sequence>
<evidence type="ECO:0000256" key="1">
    <source>
        <dbReference type="ARBA" id="ARBA00022490"/>
    </source>
</evidence>
<dbReference type="GO" id="GO:0004832">
    <property type="term" value="F:valine-tRNA ligase activity"/>
    <property type="evidence" value="ECO:0007669"/>
    <property type="project" value="UniProtKB-UniRule"/>
</dbReference>
<keyword evidence="5 9" id="KW-0648">Protein biosynthesis</keyword>
<keyword evidence="4 9" id="KW-0067">ATP-binding</keyword>
<dbReference type="SUPFAM" id="SSF47323">
    <property type="entry name" value="Anticodon-binding domain of a subclass of class I aminoacyl-tRNA synthetases"/>
    <property type="match status" value="1"/>
</dbReference>
<comment type="function">
    <text evidence="9">Catalyzes the attachment of valine to tRNA(Val). As ValRS can inadvertently accommodate and process structurally similar amino acids such as threonine, to avoid such errors, it has a 'posttransfer' editing activity that hydrolyzes mischarged Thr-tRNA(Val) in a tRNA-dependent manner.</text>
</comment>
<dbReference type="HAMAP" id="MF_02004">
    <property type="entry name" value="Val_tRNA_synth_type1"/>
    <property type="match status" value="1"/>
</dbReference>
<dbReference type="EMBL" id="NXLW01000004">
    <property type="protein sequence ID" value="RDU72927.1"/>
    <property type="molecule type" value="Genomic_DNA"/>
</dbReference>
<organism evidence="13 14">
    <name type="scientific">Helicobacter aurati</name>
    <dbReference type="NCBI Taxonomy" id="137778"/>
    <lineage>
        <taxon>Bacteria</taxon>
        <taxon>Pseudomonadati</taxon>
        <taxon>Campylobacterota</taxon>
        <taxon>Epsilonproteobacteria</taxon>
        <taxon>Campylobacterales</taxon>
        <taxon>Helicobacteraceae</taxon>
        <taxon>Helicobacter</taxon>
    </lineage>
</organism>
<evidence type="ECO:0000256" key="9">
    <source>
        <dbReference type="HAMAP-Rule" id="MF_02004"/>
    </source>
</evidence>
<evidence type="ECO:0000313" key="14">
    <source>
        <dbReference type="Proteomes" id="UP000256424"/>
    </source>
</evidence>
<dbReference type="InterPro" id="IPR019499">
    <property type="entry name" value="Val-tRNA_synth_tRNA-bd"/>
</dbReference>
<proteinExistence type="inferred from homology"/>
<dbReference type="GO" id="GO:0002161">
    <property type="term" value="F:aminoacyl-tRNA deacylase activity"/>
    <property type="evidence" value="ECO:0007669"/>
    <property type="project" value="InterPro"/>
</dbReference>
<dbReference type="InterPro" id="IPR002303">
    <property type="entry name" value="Valyl-tRNA_ligase"/>
</dbReference>
<keyword evidence="2 9" id="KW-0436">Ligase</keyword>
<feature type="domain" description="Methionyl/Valyl/Leucyl/Isoleucyl-tRNA synthetase anticodon-binding" evidence="11">
    <location>
        <begin position="640"/>
        <end position="782"/>
    </location>
</feature>
<dbReference type="RefSeq" id="WP_104763074.1">
    <property type="nucleotide sequence ID" value="NZ_FZPM01000013.1"/>
</dbReference>
<evidence type="ECO:0000259" key="12">
    <source>
        <dbReference type="Pfam" id="PF10458"/>
    </source>
</evidence>
<evidence type="ECO:0000256" key="8">
    <source>
        <dbReference type="ARBA" id="ARBA00047552"/>
    </source>
</evidence>
<comment type="domain">
    <text evidence="9">The C-terminal coiled-coil domain is crucial for aminoacylation activity.</text>
</comment>
<dbReference type="PANTHER" id="PTHR11946:SF93">
    <property type="entry name" value="VALINE--TRNA LIGASE, CHLOROPLASTIC_MITOCHONDRIAL 2"/>
    <property type="match status" value="1"/>
</dbReference>
<evidence type="ECO:0000313" key="13">
    <source>
        <dbReference type="EMBL" id="RDU72927.1"/>
    </source>
</evidence>
<keyword evidence="7 9" id="KW-0030">Aminoacyl-tRNA synthetase</keyword>
<dbReference type="Pfam" id="PF00133">
    <property type="entry name" value="tRNA-synt_1"/>
    <property type="match status" value="1"/>
</dbReference>
<dbReference type="InterPro" id="IPR010978">
    <property type="entry name" value="tRNA-bd_arm"/>
</dbReference>
<dbReference type="SUPFAM" id="SSF46589">
    <property type="entry name" value="tRNA-binding arm"/>
    <property type="match status" value="1"/>
</dbReference>
<evidence type="ECO:0000256" key="5">
    <source>
        <dbReference type="ARBA" id="ARBA00022917"/>
    </source>
</evidence>
<dbReference type="InterPro" id="IPR001412">
    <property type="entry name" value="aa-tRNA-synth_I_CS"/>
</dbReference>
<dbReference type="EC" id="6.1.1.9" evidence="9"/>